<dbReference type="PANTHER" id="PTHR46929">
    <property type="entry name" value="EXPRESSED PROTEIN"/>
    <property type="match status" value="1"/>
</dbReference>
<keyword evidence="2" id="KW-0238">DNA-binding</keyword>
<evidence type="ECO:0000259" key="1">
    <source>
        <dbReference type="Pfam" id="PF12776"/>
    </source>
</evidence>
<name>A0A072U3Y8_MEDTR</name>
<feature type="domain" description="Myb/SANT-like" evidence="1">
    <location>
        <begin position="18"/>
        <end position="113"/>
    </location>
</feature>
<accession>A0A072U3Y8</accession>
<dbReference type="Pfam" id="PF12776">
    <property type="entry name" value="Myb_DNA-bind_3"/>
    <property type="match status" value="1"/>
</dbReference>
<reference evidence="2 4" key="1">
    <citation type="journal article" date="2011" name="Nature">
        <title>The Medicago genome provides insight into the evolution of rhizobial symbioses.</title>
        <authorList>
            <person name="Young N.D."/>
            <person name="Debelle F."/>
            <person name="Oldroyd G.E."/>
            <person name="Geurts R."/>
            <person name="Cannon S.B."/>
            <person name="Udvardi M.K."/>
            <person name="Benedito V.A."/>
            <person name="Mayer K.F."/>
            <person name="Gouzy J."/>
            <person name="Schoof H."/>
            <person name="Van de Peer Y."/>
            <person name="Proost S."/>
            <person name="Cook D.R."/>
            <person name="Meyers B.C."/>
            <person name="Spannagl M."/>
            <person name="Cheung F."/>
            <person name="De Mita S."/>
            <person name="Krishnakumar V."/>
            <person name="Gundlach H."/>
            <person name="Zhou S."/>
            <person name="Mudge J."/>
            <person name="Bharti A.K."/>
            <person name="Murray J.D."/>
            <person name="Naoumkina M.A."/>
            <person name="Rosen B."/>
            <person name="Silverstein K.A."/>
            <person name="Tang H."/>
            <person name="Rombauts S."/>
            <person name="Zhao P.X."/>
            <person name="Zhou P."/>
            <person name="Barbe V."/>
            <person name="Bardou P."/>
            <person name="Bechner M."/>
            <person name="Bellec A."/>
            <person name="Berger A."/>
            <person name="Berges H."/>
            <person name="Bidwell S."/>
            <person name="Bisseling T."/>
            <person name="Choisne N."/>
            <person name="Couloux A."/>
            <person name="Denny R."/>
            <person name="Deshpande S."/>
            <person name="Dai X."/>
            <person name="Doyle J.J."/>
            <person name="Dudez A.M."/>
            <person name="Farmer A.D."/>
            <person name="Fouteau S."/>
            <person name="Franken C."/>
            <person name="Gibelin C."/>
            <person name="Gish J."/>
            <person name="Goldstein S."/>
            <person name="Gonzalez A.J."/>
            <person name="Green P.J."/>
            <person name="Hallab A."/>
            <person name="Hartog M."/>
            <person name="Hua A."/>
            <person name="Humphray S.J."/>
            <person name="Jeong D.H."/>
            <person name="Jing Y."/>
            <person name="Jocker A."/>
            <person name="Kenton S.M."/>
            <person name="Kim D.J."/>
            <person name="Klee K."/>
            <person name="Lai H."/>
            <person name="Lang C."/>
            <person name="Lin S."/>
            <person name="Macmil S.L."/>
            <person name="Magdelenat G."/>
            <person name="Matthews L."/>
            <person name="McCorrison J."/>
            <person name="Monaghan E.L."/>
            <person name="Mun J.H."/>
            <person name="Najar F.Z."/>
            <person name="Nicholson C."/>
            <person name="Noirot C."/>
            <person name="O'Bleness M."/>
            <person name="Paule C.R."/>
            <person name="Poulain J."/>
            <person name="Prion F."/>
            <person name="Qin B."/>
            <person name="Qu C."/>
            <person name="Retzel E.F."/>
            <person name="Riddle C."/>
            <person name="Sallet E."/>
            <person name="Samain S."/>
            <person name="Samson N."/>
            <person name="Sanders I."/>
            <person name="Saurat O."/>
            <person name="Scarpelli C."/>
            <person name="Schiex T."/>
            <person name="Segurens B."/>
            <person name="Severin A.J."/>
            <person name="Sherrier D.J."/>
            <person name="Shi R."/>
            <person name="Sims S."/>
            <person name="Singer S.R."/>
            <person name="Sinharoy S."/>
            <person name="Sterck L."/>
            <person name="Viollet A."/>
            <person name="Wang B.B."/>
            <person name="Wang K."/>
            <person name="Wang M."/>
            <person name="Wang X."/>
            <person name="Warfsmann J."/>
            <person name="Weissenbach J."/>
            <person name="White D.D."/>
            <person name="White J.D."/>
            <person name="Wiley G.B."/>
            <person name="Wincker P."/>
            <person name="Xing Y."/>
            <person name="Yang L."/>
            <person name="Yao Z."/>
            <person name="Ying F."/>
            <person name="Zhai J."/>
            <person name="Zhou L."/>
            <person name="Zuber A."/>
            <person name="Denarie J."/>
            <person name="Dixon R.A."/>
            <person name="May G.D."/>
            <person name="Schwartz D.C."/>
            <person name="Rogers J."/>
            <person name="Quetier F."/>
            <person name="Town C.D."/>
            <person name="Roe B.A."/>
        </authorList>
    </citation>
    <scope>NUCLEOTIDE SEQUENCE [LARGE SCALE GENOMIC DNA]</scope>
    <source>
        <strain evidence="2">A17</strain>
        <strain evidence="3 4">cv. Jemalong A17</strain>
    </source>
</reference>
<protein>
    <submittedName>
        <fullName evidence="2">Myb/SANT-like DNA-binding domain protein</fullName>
    </submittedName>
</protein>
<proteinExistence type="predicted"/>
<dbReference type="EMBL" id="CM001223">
    <property type="protein sequence ID" value="KEH24444.1"/>
    <property type="molecule type" value="Genomic_DNA"/>
</dbReference>
<evidence type="ECO:0000313" key="4">
    <source>
        <dbReference type="Proteomes" id="UP000002051"/>
    </source>
</evidence>
<dbReference type="InterPro" id="IPR024752">
    <property type="entry name" value="Myb/SANT-like_dom"/>
</dbReference>
<dbReference type="OrthoDB" id="1734412at2759"/>
<dbReference type="GO" id="GO:0003677">
    <property type="term" value="F:DNA binding"/>
    <property type="evidence" value="ECO:0007669"/>
    <property type="project" value="UniProtKB-KW"/>
</dbReference>
<dbReference type="Proteomes" id="UP000002051">
    <property type="component" value="Unassembled WGS sequence"/>
</dbReference>
<sequence length="325" mass="36927">MTSKKQLSTNNGNSGSLTWNKAMDDALVDALMQEFENGNKVNGTFTSIAYKNVTDELVRLFGDQIDKVKIQNRWKTLKRNYSEYHENFKGGMSGFSWNSTTQLWDAEEPVWAALIESKPKAAHWRVDSFPNYKKISILHGPNRADGDESGTFKETGKRGASITEEDFVETIQDIDDRVARNEVTLESFDAPDYDFTLPETQSYDPSTMASGGKRKRLKVAKNKETYNDIIELKESMKVVAEALREGNVAIREGNEITRERHKHELPPISGEETWNLLEECECDPNSLPKIYRVVMKDVDILRMILQCPPKARKAVIMETVFGSSD</sequence>
<gene>
    <name evidence="3" type="primary">25499627</name>
    <name evidence="2" type="ordered locus">MTR_7g110505</name>
</gene>
<keyword evidence="4" id="KW-1185">Reference proteome</keyword>
<reference evidence="3" key="3">
    <citation type="submission" date="2015-04" db="UniProtKB">
        <authorList>
            <consortium name="EnsemblPlants"/>
        </authorList>
    </citation>
    <scope>IDENTIFICATION</scope>
    <source>
        <strain evidence="3">cv. Jemalong A17</strain>
    </source>
</reference>
<dbReference type="AlphaFoldDB" id="A0A072U3Y8"/>
<dbReference type="STRING" id="3880.A0A072U3Y8"/>
<evidence type="ECO:0000313" key="2">
    <source>
        <dbReference type="EMBL" id="KEH24444.1"/>
    </source>
</evidence>
<dbReference type="KEGG" id="mtr:25499627"/>
<dbReference type="EnsemblPlants" id="KEH24444">
    <property type="protein sequence ID" value="KEH24444"/>
    <property type="gene ID" value="MTR_7g110505"/>
</dbReference>
<dbReference type="HOGENOM" id="CLU_074942_0_0_1"/>
<evidence type="ECO:0000313" key="3">
    <source>
        <dbReference type="EnsemblPlants" id="KEH24444"/>
    </source>
</evidence>
<dbReference type="PANTHER" id="PTHR46929:SF4">
    <property type="entry name" value="MYB_SANT-LIKE DOMAIN-CONTAINING PROTEIN"/>
    <property type="match status" value="1"/>
</dbReference>
<reference evidence="2 4" key="2">
    <citation type="journal article" date="2014" name="BMC Genomics">
        <title>An improved genome release (version Mt4.0) for the model legume Medicago truncatula.</title>
        <authorList>
            <person name="Tang H."/>
            <person name="Krishnakumar V."/>
            <person name="Bidwell S."/>
            <person name="Rosen B."/>
            <person name="Chan A."/>
            <person name="Zhou S."/>
            <person name="Gentzbittel L."/>
            <person name="Childs K.L."/>
            <person name="Yandell M."/>
            <person name="Gundlach H."/>
            <person name="Mayer K.F."/>
            <person name="Schwartz D.C."/>
            <person name="Town C.D."/>
        </authorList>
    </citation>
    <scope>GENOME REANNOTATION</scope>
    <source>
        <strain evidence="2">A17</strain>
        <strain evidence="3 4">cv. Jemalong A17</strain>
    </source>
</reference>
<organism evidence="2 4">
    <name type="scientific">Medicago truncatula</name>
    <name type="common">Barrel medic</name>
    <name type="synonym">Medicago tribuloides</name>
    <dbReference type="NCBI Taxonomy" id="3880"/>
    <lineage>
        <taxon>Eukaryota</taxon>
        <taxon>Viridiplantae</taxon>
        <taxon>Streptophyta</taxon>
        <taxon>Embryophyta</taxon>
        <taxon>Tracheophyta</taxon>
        <taxon>Spermatophyta</taxon>
        <taxon>Magnoliopsida</taxon>
        <taxon>eudicotyledons</taxon>
        <taxon>Gunneridae</taxon>
        <taxon>Pentapetalae</taxon>
        <taxon>rosids</taxon>
        <taxon>fabids</taxon>
        <taxon>Fabales</taxon>
        <taxon>Fabaceae</taxon>
        <taxon>Papilionoideae</taxon>
        <taxon>50 kb inversion clade</taxon>
        <taxon>NPAAA clade</taxon>
        <taxon>Hologalegina</taxon>
        <taxon>IRL clade</taxon>
        <taxon>Trifolieae</taxon>
        <taxon>Medicago</taxon>
    </lineage>
</organism>